<reference evidence="1 2" key="1">
    <citation type="journal article" date="2016" name="Mol. Biol. Evol.">
        <title>Genome-Wide Survey of Gut Fungi (Harpellales) Reveals the First Horizontally Transferred Ubiquitin Gene from a Mosquito Host.</title>
        <authorList>
            <person name="Wang Y."/>
            <person name="White M.M."/>
            <person name="Kvist S."/>
            <person name="Moncalvo J.M."/>
        </authorList>
    </citation>
    <scope>NUCLEOTIDE SEQUENCE [LARGE SCALE GENOMIC DNA]</scope>
    <source>
        <strain evidence="1 2">ALG-7-W6</strain>
    </source>
</reference>
<dbReference type="SUPFAM" id="SSF56219">
    <property type="entry name" value="DNase I-like"/>
    <property type="match status" value="1"/>
</dbReference>
<dbReference type="STRING" id="133383.A0A1R0GYP9"/>
<evidence type="ECO:0008006" key="3">
    <source>
        <dbReference type="Google" id="ProtNLM"/>
    </source>
</evidence>
<organism evidence="1 2">
    <name type="scientific">Smittium mucronatum</name>
    <dbReference type="NCBI Taxonomy" id="133383"/>
    <lineage>
        <taxon>Eukaryota</taxon>
        <taxon>Fungi</taxon>
        <taxon>Fungi incertae sedis</taxon>
        <taxon>Zoopagomycota</taxon>
        <taxon>Kickxellomycotina</taxon>
        <taxon>Harpellomycetes</taxon>
        <taxon>Harpellales</taxon>
        <taxon>Legeriomycetaceae</taxon>
        <taxon>Smittium</taxon>
    </lineage>
</organism>
<dbReference type="EMBL" id="LSSL01001981">
    <property type="protein sequence ID" value="OLY82023.1"/>
    <property type="molecule type" value="Genomic_DNA"/>
</dbReference>
<dbReference type="Gene3D" id="3.60.10.10">
    <property type="entry name" value="Endonuclease/exonuclease/phosphatase"/>
    <property type="match status" value="1"/>
</dbReference>
<comment type="caution">
    <text evidence="1">The sequence shown here is derived from an EMBL/GenBank/DDBJ whole genome shotgun (WGS) entry which is preliminary data.</text>
</comment>
<evidence type="ECO:0000313" key="1">
    <source>
        <dbReference type="EMBL" id="OLY82023.1"/>
    </source>
</evidence>
<accession>A0A1R0GYP9</accession>
<keyword evidence="2" id="KW-1185">Reference proteome</keyword>
<sequence length="649" mass="74887">MSTLLKIGYYNCNGLSYAKWNYAVKTLSNGLCDLLFLSETWFVDQEIHQNSQYYVISSINERVRSSVRQKNGIMLLATPECKQHISNVEFNEFTISISLFGHNIIGVYFPPSLSVSEISNSINDLHHSILLGDINTFFGSSFGQTKNRPNDRINFFDNLKAKNYWAHIKPDITKDTPDHAFCDIRIKATWKFYDSTEENPSDHSLMILNSDLKTFQSKPLESDSFRFSLKDIDEPIIQSSIISEYSKYSALFNYIIDQMDKLNQSDSRYKMFECINRAYWYLKYSMTSVSDHVLGKYNVNLAKSHSQSRKSNLKALDLKSSNSNASRIFKKSMQIASGKYTIKSRFADISAVDDAYSYFEDLFMPSFGEADAYVISGHNNFDTNFENCEYFSSQSIKNEITEYSDTNSIWEYPAPILNLFKKTDTIKPLITAQIAGLTWVTGVSKFHGKQYHRLISSLCGIEPIPDRLETLGIKFCQNYDLNTGVNVLKDLVSLVGNRNIFTFPKAYTRFMIHTLPIYHTNKEPILDNSKIYYLKRKLKNISKTVTSSDRIKLINKNSRNPSTLADVSLFLSSRSLVTQAIRWRMSTYGFGTICPVCKENFKYTHVEKCLKIHNFDRFFIFRNKKRLENELLNLMKLAPPNLDIDLRNQ</sequence>
<dbReference type="InterPro" id="IPR036691">
    <property type="entry name" value="Endo/exonu/phosph_ase_sf"/>
</dbReference>
<dbReference type="OrthoDB" id="5598740at2759"/>
<protein>
    <recommendedName>
        <fullName evidence="3">Endonuclease/exonuclease/phosphatase domain-containing protein</fullName>
    </recommendedName>
</protein>
<evidence type="ECO:0000313" key="2">
    <source>
        <dbReference type="Proteomes" id="UP000187455"/>
    </source>
</evidence>
<dbReference type="AlphaFoldDB" id="A0A1R0GYP9"/>
<proteinExistence type="predicted"/>
<dbReference type="Proteomes" id="UP000187455">
    <property type="component" value="Unassembled WGS sequence"/>
</dbReference>
<name>A0A1R0GYP9_9FUNG</name>
<gene>
    <name evidence="1" type="ORF">AYI68_g3865</name>
</gene>